<feature type="region of interest" description="Disordered" evidence="1">
    <location>
        <begin position="169"/>
        <end position="223"/>
    </location>
</feature>
<evidence type="ECO:0000256" key="1">
    <source>
        <dbReference type="SAM" id="MobiDB-lite"/>
    </source>
</evidence>
<feature type="region of interest" description="Disordered" evidence="1">
    <location>
        <begin position="453"/>
        <end position="477"/>
    </location>
</feature>
<sequence>MNSKSKSLPVLTKDNMSNGDLIALANELSAFVSNIVFDKNVDRDVELTRDEIDKLKGVLFNSSLPAIFSSTEEATRRVSRFVLTPNSEKKTLPQLILEETEVYPPETGYMCEPITYPRSDSFQVLNGQTIDWDAAWRVLFFLLRLKCTDLSAETAQDEMGTLQMLAGWRRPARSKGPAGDTHGARQPAPRVHPEGDQPSDGGPVHAPRLARAHHGHRPRKRFGKTMDVTQEYTLNEVTEVAQDVYSRLKSMETSKIMKANLEQENLIQYVGAYAEGPTKSTLAKMLITGPVSKPNFGLPAQPLIAPRTSTTRSDGPRPRLPAPRPANDNFNSSSLNPPGRKLLSQLPSQASASSFNAEPAKDTSRVVVVRPQGKQPQHLQPRRPHGRRANVARRFLRLPNHRHIPASFRRVDSTAPPPPAAPVAVRGREEDNHDPPAAATAMVLMKTSDWVEEDHGAPPQSLSAAMSTTTANHQQVPPAELQRLISKAFEEMSPDMRRTGSGAQLCVTHCATKTQKSPSSS</sequence>
<dbReference type="AlphaFoldDB" id="A0AAE0BQB6"/>
<feature type="compositionally biased region" description="Low complexity" evidence="1">
    <location>
        <begin position="342"/>
        <end position="354"/>
    </location>
</feature>
<feature type="compositionally biased region" description="Basic residues" evidence="1">
    <location>
        <begin position="208"/>
        <end position="223"/>
    </location>
</feature>
<feature type="region of interest" description="Disordered" evidence="1">
    <location>
        <begin position="294"/>
        <end position="365"/>
    </location>
</feature>
<dbReference type="EMBL" id="LGRX02033774">
    <property type="protein sequence ID" value="KAK3239960.1"/>
    <property type="molecule type" value="Genomic_DNA"/>
</dbReference>
<evidence type="ECO:0000313" key="2">
    <source>
        <dbReference type="EMBL" id="KAK3239960.1"/>
    </source>
</evidence>
<feature type="compositionally biased region" description="Polar residues" evidence="1">
    <location>
        <begin position="460"/>
        <end position="475"/>
    </location>
</feature>
<protein>
    <submittedName>
        <fullName evidence="2">Uncharacterized protein</fullName>
    </submittedName>
</protein>
<feature type="region of interest" description="Disordered" evidence="1">
    <location>
        <begin position="409"/>
        <end position="434"/>
    </location>
</feature>
<comment type="caution">
    <text evidence="2">The sequence shown here is derived from an EMBL/GenBank/DDBJ whole genome shotgun (WGS) entry which is preliminary data.</text>
</comment>
<name>A0AAE0BQB6_9CHLO</name>
<gene>
    <name evidence="2" type="ORF">CYMTET_50150</name>
</gene>
<keyword evidence="3" id="KW-1185">Reference proteome</keyword>
<dbReference type="Proteomes" id="UP001190700">
    <property type="component" value="Unassembled WGS sequence"/>
</dbReference>
<evidence type="ECO:0000313" key="3">
    <source>
        <dbReference type="Proteomes" id="UP001190700"/>
    </source>
</evidence>
<accession>A0AAE0BQB6</accession>
<reference evidence="2 3" key="1">
    <citation type="journal article" date="2015" name="Genome Biol. Evol.">
        <title>Comparative Genomics of a Bacterivorous Green Alga Reveals Evolutionary Causalities and Consequences of Phago-Mixotrophic Mode of Nutrition.</title>
        <authorList>
            <person name="Burns J.A."/>
            <person name="Paasch A."/>
            <person name="Narechania A."/>
            <person name="Kim E."/>
        </authorList>
    </citation>
    <scope>NUCLEOTIDE SEQUENCE [LARGE SCALE GENOMIC DNA]</scope>
    <source>
        <strain evidence="2 3">PLY_AMNH</strain>
    </source>
</reference>
<proteinExistence type="predicted"/>
<organism evidence="2 3">
    <name type="scientific">Cymbomonas tetramitiformis</name>
    <dbReference type="NCBI Taxonomy" id="36881"/>
    <lineage>
        <taxon>Eukaryota</taxon>
        <taxon>Viridiplantae</taxon>
        <taxon>Chlorophyta</taxon>
        <taxon>Pyramimonadophyceae</taxon>
        <taxon>Pyramimonadales</taxon>
        <taxon>Pyramimonadaceae</taxon>
        <taxon>Cymbomonas</taxon>
    </lineage>
</organism>